<dbReference type="OrthoDB" id="5807167at2759"/>
<feature type="transmembrane region" description="Helical" evidence="1">
    <location>
        <begin position="54"/>
        <end position="75"/>
    </location>
</feature>
<organism evidence="2 3">
    <name type="scientific">Ancylostoma caninum</name>
    <name type="common">Dog hookworm</name>
    <dbReference type="NCBI Taxonomy" id="29170"/>
    <lineage>
        <taxon>Eukaryota</taxon>
        <taxon>Metazoa</taxon>
        <taxon>Ecdysozoa</taxon>
        <taxon>Nematoda</taxon>
        <taxon>Chromadorea</taxon>
        <taxon>Rhabditida</taxon>
        <taxon>Rhabditina</taxon>
        <taxon>Rhabditomorpha</taxon>
        <taxon>Strongyloidea</taxon>
        <taxon>Ancylostomatidae</taxon>
        <taxon>Ancylostomatinae</taxon>
        <taxon>Ancylostoma</taxon>
    </lineage>
</organism>
<keyword evidence="3" id="KW-1185">Reference proteome</keyword>
<evidence type="ECO:0000256" key="1">
    <source>
        <dbReference type="SAM" id="Phobius"/>
    </source>
</evidence>
<evidence type="ECO:0000313" key="2">
    <source>
        <dbReference type="EMBL" id="RCN44603.1"/>
    </source>
</evidence>
<dbReference type="Gene3D" id="1.20.1070.10">
    <property type="entry name" value="Rhodopsin 7-helix transmembrane proteins"/>
    <property type="match status" value="1"/>
</dbReference>
<comment type="caution">
    <text evidence="2">The sequence shown here is derived from an EMBL/GenBank/DDBJ whole genome shotgun (WGS) entry which is preliminary data.</text>
</comment>
<reference evidence="2 3" key="1">
    <citation type="submission" date="2014-10" db="EMBL/GenBank/DDBJ databases">
        <title>Draft genome of the hookworm Ancylostoma caninum.</title>
        <authorList>
            <person name="Mitreva M."/>
        </authorList>
    </citation>
    <scope>NUCLEOTIDE SEQUENCE [LARGE SCALE GENOMIC DNA]</scope>
    <source>
        <strain evidence="2 3">Baltimore</strain>
    </source>
</reference>
<name>A0A368GJN8_ANCCA</name>
<accession>A0A368GJN8</accession>
<keyword evidence="1" id="KW-0812">Transmembrane</keyword>
<dbReference type="SUPFAM" id="SSF81321">
    <property type="entry name" value="Family A G protein-coupled receptor-like"/>
    <property type="match status" value="1"/>
</dbReference>
<feature type="transmembrane region" description="Helical" evidence="1">
    <location>
        <begin position="12"/>
        <end position="33"/>
    </location>
</feature>
<keyword evidence="1" id="KW-1133">Transmembrane helix</keyword>
<feature type="transmembrane region" description="Helical" evidence="1">
    <location>
        <begin position="140"/>
        <end position="160"/>
    </location>
</feature>
<dbReference type="Proteomes" id="UP000252519">
    <property type="component" value="Unassembled WGS sequence"/>
</dbReference>
<sequence>MGSMGARIHYMVNFGSEMFLLFCEAFIAISRYLTFIHNDVANTYWHLARVQKCLLIMLALSVAYALIYLCCPFTTTWYPGRASVQFNFGQNTMGWVSVSIFVPFGVASVSFLSGIYCYWKVATIIKGTNTGLTRSTVMKMCLSTSIISFGAFFVLLVRLVNHISFLTTGDDIIPLTLLFFLIRLGALIATCGNPWVLIALFPTVRDEAFPCCRRKPTRTTPAFRQ</sequence>
<evidence type="ECO:0008006" key="4">
    <source>
        <dbReference type="Google" id="ProtNLM"/>
    </source>
</evidence>
<protein>
    <recommendedName>
        <fullName evidence="4">G-protein coupled receptors family 1 profile domain-containing protein</fullName>
    </recommendedName>
</protein>
<keyword evidence="1" id="KW-0472">Membrane</keyword>
<gene>
    <name evidence="2" type="ORF">ANCCAN_09353</name>
</gene>
<feature type="transmembrane region" description="Helical" evidence="1">
    <location>
        <begin position="95"/>
        <end position="119"/>
    </location>
</feature>
<feature type="transmembrane region" description="Helical" evidence="1">
    <location>
        <begin position="172"/>
        <end position="200"/>
    </location>
</feature>
<evidence type="ECO:0000313" key="3">
    <source>
        <dbReference type="Proteomes" id="UP000252519"/>
    </source>
</evidence>
<dbReference type="EMBL" id="JOJR01000124">
    <property type="protein sequence ID" value="RCN44603.1"/>
    <property type="molecule type" value="Genomic_DNA"/>
</dbReference>
<dbReference type="AlphaFoldDB" id="A0A368GJN8"/>
<proteinExistence type="predicted"/>